<dbReference type="AlphaFoldDB" id="A0A0E9ULD1"/>
<sequence length="24" mass="3059">MHRSFNRHFHPDDFEENIWARLGF</sequence>
<protein>
    <submittedName>
        <fullName evidence="1">Uncharacterized protein</fullName>
    </submittedName>
</protein>
<evidence type="ECO:0000313" key="1">
    <source>
        <dbReference type="EMBL" id="JAH65743.1"/>
    </source>
</evidence>
<reference evidence="1" key="1">
    <citation type="submission" date="2014-11" db="EMBL/GenBank/DDBJ databases">
        <authorList>
            <person name="Amaro Gonzalez C."/>
        </authorList>
    </citation>
    <scope>NUCLEOTIDE SEQUENCE</scope>
</reference>
<name>A0A0E9ULD1_ANGAN</name>
<proteinExistence type="predicted"/>
<accession>A0A0E9ULD1</accession>
<dbReference type="EMBL" id="GBXM01042834">
    <property type="protein sequence ID" value="JAH65743.1"/>
    <property type="molecule type" value="Transcribed_RNA"/>
</dbReference>
<reference evidence="1" key="2">
    <citation type="journal article" date="2015" name="Fish Shellfish Immunol.">
        <title>Early steps in the European eel (Anguilla anguilla)-Vibrio vulnificus interaction in the gills: Role of the RtxA13 toxin.</title>
        <authorList>
            <person name="Callol A."/>
            <person name="Pajuelo D."/>
            <person name="Ebbesson L."/>
            <person name="Teles M."/>
            <person name="MacKenzie S."/>
            <person name="Amaro C."/>
        </authorList>
    </citation>
    <scope>NUCLEOTIDE SEQUENCE</scope>
</reference>
<organism evidence="1">
    <name type="scientific">Anguilla anguilla</name>
    <name type="common">European freshwater eel</name>
    <name type="synonym">Muraena anguilla</name>
    <dbReference type="NCBI Taxonomy" id="7936"/>
    <lineage>
        <taxon>Eukaryota</taxon>
        <taxon>Metazoa</taxon>
        <taxon>Chordata</taxon>
        <taxon>Craniata</taxon>
        <taxon>Vertebrata</taxon>
        <taxon>Euteleostomi</taxon>
        <taxon>Actinopterygii</taxon>
        <taxon>Neopterygii</taxon>
        <taxon>Teleostei</taxon>
        <taxon>Anguilliformes</taxon>
        <taxon>Anguillidae</taxon>
        <taxon>Anguilla</taxon>
    </lineage>
</organism>